<protein>
    <submittedName>
        <fullName evidence="10">PAP2 superfamily-domain-containing protein</fullName>
    </submittedName>
</protein>
<feature type="transmembrane region" description="Helical" evidence="8">
    <location>
        <begin position="204"/>
        <end position="222"/>
    </location>
</feature>
<evidence type="ECO:0000256" key="7">
    <source>
        <dbReference type="ARBA" id="ARBA00038324"/>
    </source>
</evidence>
<proteinExistence type="inferred from homology"/>
<evidence type="ECO:0000256" key="8">
    <source>
        <dbReference type="SAM" id="Phobius"/>
    </source>
</evidence>
<keyword evidence="5 8" id="KW-1133">Transmembrane helix</keyword>
<feature type="transmembrane region" description="Helical" evidence="8">
    <location>
        <begin position="174"/>
        <end position="192"/>
    </location>
</feature>
<evidence type="ECO:0000256" key="6">
    <source>
        <dbReference type="ARBA" id="ARBA00023136"/>
    </source>
</evidence>
<evidence type="ECO:0000313" key="10">
    <source>
        <dbReference type="EMBL" id="KAF8429456.1"/>
    </source>
</evidence>
<feature type="domain" description="Phosphatidic acid phosphatase type 2/haloperoxidase" evidence="9">
    <location>
        <begin position="97"/>
        <end position="219"/>
    </location>
</feature>
<evidence type="ECO:0000256" key="4">
    <source>
        <dbReference type="ARBA" id="ARBA00022824"/>
    </source>
</evidence>
<gene>
    <name evidence="10" type="ORF">L210DRAFT_3563407</name>
</gene>
<dbReference type="PANTHER" id="PTHR14969:SF28">
    <property type="entry name" value="DIHYDROSPHINGOSINE 1-PHOSPHATE PHOSPHATASE LCB3-RELATED"/>
    <property type="match status" value="1"/>
</dbReference>
<keyword evidence="2 8" id="KW-0812">Transmembrane</keyword>
<feature type="transmembrane region" description="Helical" evidence="8">
    <location>
        <begin position="260"/>
        <end position="277"/>
    </location>
</feature>
<evidence type="ECO:0000256" key="5">
    <source>
        <dbReference type="ARBA" id="ARBA00022989"/>
    </source>
</evidence>
<dbReference type="AlphaFoldDB" id="A0AAD4BGZ5"/>
<keyword evidence="3" id="KW-0378">Hydrolase</keyword>
<dbReference type="Gene3D" id="1.20.144.10">
    <property type="entry name" value="Phosphatidic acid phosphatase type 2/haloperoxidase"/>
    <property type="match status" value="1"/>
</dbReference>
<evidence type="ECO:0000313" key="11">
    <source>
        <dbReference type="Proteomes" id="UP001194468"/>
    </source>
</evidence>
<dbReference type="Pfam" id="PF01569">
    <property type="entry name" value="PAP2"/>
    <property type="match status" value="1"/>
</dbReference>
<keyword evidence="4" id="KW-0256">Endoplasmic reticulum</keyword>
<keyword evidence="6 8" id="KW-0472">Membrane</keyword>
<name>A0AAD4BGZ5_BOLED</name>
<reference evidence="10" key="2">
    <citation type="journal article" date="2020" name="Nat. Commun.">
        <title>Large-scale genome sequencing of mycorrhizal fungi provides insights into the early evolution of symbiotic traits.</title>
        <authorList>
            <person name="Miyauchi S."/>
            <person name="Kiss E."/>
            <person name="Kuo A."/>
            <person name="Drula E."/>
            <person name="Kohler A."/>
            <person name="Sanchez-Garcia M."/>
            <person name="Morin E."/>
            <person name="Andreopoulos B."/>
            <person name="Barry K.W."/>
            <person name="Bonito G."/>
            <person name="Buee M."/>
            <person name="Carver A."/>
            <person name="Chen C."/>
            <person name="Cichocki N."/>
            <person name="Clum A."/>
            <person name="Culley D."/>
            <person name="Crous P.W."/>
            <person name="Fauchery L."/>
            <person name="Girlanda M."/>
            <person name="Hayes R.D."/>
            <person name="Keri Z."/>
            <person name="LaButti K."/>
            <person name="Lipzen A."/>
            <person name="Lombard V."/>
            <person name="Magnuson J."/>
            <person name="Maillard F."/>
            <person name="Murat C."/>
            <person name="Nolan M."/>
            <person name="Ohm R.A."/>
            <person name="Pangilinan J."/>
            <person name="Pereira M.F."/>
            <person name="Perotto S."/>
            <person name="Peter M."/>
            <person name="Pfister S."/>
            <person name="Riley R."/>
            <person name="Sitrit Y."/>
            <person name="Stielow J.B."/>
            <person name="Szollosi G."/>
            <person name="Zifcakova L."/>
            <person name="Stursova M."/>
            <person name="Spatafora J.W."/>
            <person name="Tedersoo L."/>
            <person name="Vaario L.M."/>
            <person name="Yamada A."/>
            <person name="Yan M."/>
            <person name="Wang P."/>
            <person name="Xu J."/>
            <person name="Bruns T."/>
            <person name="Baldrian P."/>
            <person name="Vilgalys R."/>
            <person name="Dunand C."/>
            <person name="Henrissat B."/>
            <person name="Grigoriev I.V."/>
            <person name="Hibbett D."/>
            <person name="Nagy L.G."/>
            <person name="Martin F.M."/>
        </authorList>
    </citation>
    <scope>NUCLEOTIDE SEQUENCE</scope>
    <source>
        <strain evidence="10">BED1</strain>
    </source>
</reference>
<feature type="transmembrane region" description="Helical" evidence="8">
    <location>
        <begin position="99"/>
        <end position="117"/>
    </location>
</feature>
<dbReference type="Proteomes" id="UP001194468">
    <property type="component" value="Unassembled WGS sequence"/>
</dbReference>
<dbReference type="PANTHER" id="PTHR14969">
    <property type="entry name" value="SPHINGOSINE-1-PHOSPHATE PHOSPHOHYDROLASE"/>
    <property type="match status" value="1"/>
</dbReference>
<feature type="transmembrane region" description="Helical" evidence="8">
    <location>
        <begin position="311"/>
        <end position="332"/>
    </location>
</feature>
<dbReference type="GO" id="GO:0042392">
    <property type="term" value="F:sphingosine-1-phosphate phosphatase activity"/>
    <property type="evidence" value="ECO:0007669"/>
    <property type="project" value="TreeGrafter"/>
</dbReference>
<feature type="transmembrane region" description="Helical" evidence="8">
    <location>
        <begin position="456"/>
        <end position="481"/>
    </location>
</feature>
<feature type="transmembrane region" description="Helical" evidence="8">
    <location>
        <begin position="228"/>
        <end position="248"/>
    </location>
</feature>
<organism evidence="10 11">
    <name type="scientific">Boletus edulis BED1</name>
    <dbReference type="NCBI Taxonomy" id="1328754"/>
    <lineage>
        <taxon>Eukaryota</taxon>
        <taxon>Fungi</taxon>
        <taxon>Dikarya</taxon>
        <taxon>Basidiomycota</taxon>
        <taxon>Agaricomycotina</taxon>
        <taxon>Agaricomycetes</taxon>
        <taxon>Agaricomycetidae</taxon>
        <taxon>Boletales</taxon>
        <taxon>Boletineae</taxon>
        <taxon>Boletaceae</taxon>
        <taxon>Boletoideae</taxon>
        <taxon>Boletus</taxon>
    </lineage>
</organism>
<dbReference type="InterPro" id="IPR000326">
    <property type="entry name" value="PAP2/HPO"/>
</dbReference>
<dbReference type="EMBL" id="WHUW01000067">
    <property type="protein sequence ID" value="KAF8429456.1"/>
    <property type="molecule type" value="Genomic_DNA"/>
</dbReference>
<dbReference type="GO" id="GO:0005789">
    <property type="term" value="C:endoplasmic reticulum membrane"/>
    <property type="evidence" value="ECO:0007669"/>
    <property type="project" value="UniProtKB-SubCell"/>
</dbReference>
<comment type="similarity">
    <text evidence="7">Belongs to the type 2 lipid phosphate phosphatase family.</text>
</comment>
<sequence>MRSFAGNQPLFEASRDAPRQLPDDIYNATLPRWRAVIRSHLLKAVARESIVIARLQVLLRSSWLDNYFLYSSMLGTHTFFMIALPILFFFGFPEVGRGLIVVLASGVYFSSFIKDLVCSPRPFSPPVNRLTIGTHHLEYGFPSTHSTNGVSMALFIFGHVRSAYSDHSAISSTTYWISCGILALYAITIVFGRIYTGMHSFTDCGIGVALGATIWAVYVITSNTMERWLASGSWTVPCVLVPLCLLLVHYHPQPVDDCPCFEDAIAFVSVILGAYLARWHSVYAGLDERFFYTVMPGGQDDIWTWDERIRWWSLAGAKVGLGVLIIFVWRLFAKSFLHVVLPPVFRALAPHFDLPHRRFYTPATDYGRLPMENGLRPIPSVIDLSSTLEVSGVNGSKQLGQAIKRRGLNLTGAVKTPSGTGLGASLEGGGSLELDKMGEVVTKEVMHYDADVLTKVVVYAGIAILSTEAIPLFFSLIGWGIRGW</sequence>
<evidence type="ECO:0000256" key="3">
    <source>
        <dbReference type="ARBA" id="ARBA00022801"/>
    </source>
</evidence>
<evidence type="ECO:0000256" key="1">
    <source>
        <dbReference type="ARBA" id="ARBA00004477"/>
    </source>
</evidence>
<dbReference type="SUPFAM" id="SSF48317">
    <property type="entry name" value="Acid phosphatase/Vanadium-dependent haloperoxidase"/>
    <property type="match status" value="1"/>
</dbReference>
<reference evidence="10" key="1">
    <citation type="submission" date="2019-10" db="EMBL/GenBank/DDBJ databases">
        <authorList>
            <consortium name="DOE Joint Genome Institute"/>
            <person name="Kuo A."/>
            <person name="Miyauchi S."/>
            <person name="Kiss E."/>
            <person name="Drula E."/>
            <person name="Kohler A."/>
            <person name="Sanchez-Garcia M."/>
            <person name="Andreopoulos B."/>
            <person name="Barry K.W."/>
            <person name="Bonito G."/>
            <person name="Buee M."/>
            <person name="Carver A."/>
            <person name="Chen C."/>
            <person name="Cichocki N."/>
            <person name="Clum A."/>
            <person name="Culley D."/>
            <person name="Crous P.W."/>
            <person name="Fauchery L."/>
            <person name="Girlanda M."/>
            <person name="Hayes R."/>
            <person name="Keri Z."/>
            <person name="LaButti K."/>
            <person name="Lipzen A."/>
            <person name="Lombard V."/>
            <person name="Magnuson J."/>
            <person name="Maillard F."/>
            <person name="Morin E."/>
            <person name="Murat C."/>
            <person name="Nolan M."/>
            <person name="Ohm R."/>
            <person name="Pangilinan J."/>
            <person name="Pereira M."/>
            <person name="Perotto S."/>
            <person name="Peter M."/>
            <person name="Riley R."/>
            <person name="Sitrit Y."/>
            <person name="Stielow B."/>
            <person name="Szollosi G."/>
            <person name="Zifcakova L."/>
            <person name="Stursova M."/>
            <person name="Spatafora J.W."/>
            <person name="Tedersoo L."/>
            <person name="Vaario L.-M."/>
            <person name="Yamada A."/>
            <person name="Yan M."/>
            <person name="Wang P."/>
            <person name="Xu J."/>
            <person name="Bruns T."/>
            <person name="Baldrian P."/>
            <person name="Vilgalys R."/>
            <person name="Henrissat B."/>
            <person name="Grigoriev I.V."/>
            <person name="Hibbett D."/>
            <person name="Nagy L.G."/>
            <person name="Martin F.M."/>
        </authorList>
    </citation>
    <scope>NUCLEOTIDE SEQUENCE</scope>
    <source>
        <strain evidence="10">BED1</strain>
    </source>
</reference>
<dbReference type="SMART" id="SM00014">
    <property type="entry name" value="acidPPc"/>
    <property type="match status" value="1"/>
</dbReference>
<feature type="transmembrane region" description="Helical" evidence="8">
    <location>
        <begin position="67"/>
        <end position="92"/>
    </location>
</feature>
<keyword evidence="11" id="KW-1185">Reference proteome</keyword>
<dbReference type="InterPro" id="IPR036938">
    <property type="entry name" value="PAP2/HPO_sf"/>
</dbReference>
<comment type="caution">
    <text evidence="10">The sequence shown here is derived from an EMBL/GenBank/DDBJ whole genome shotgun (WGS) entry which is preliminary data.</text>
</comment>
<comment type="subcellular location">
    <subcellularLocation>
        <location evidence="1">Endoplasmic reticulum membrane</location>
        <topology evidence="1">Multi-pass membrane protein</topology>
    </subcellularLocation>
</comment>
<evidence type="ECO:0000256" key="2">
    <source>
        <dbReference type="ARBA" id="ARBA00022692"/>
    </source>
</evidence>
<evidence type="ECO:0000259" key="9">
    <source>
        <dbReference type="SMART" id="SM00014"/>
    </source>
</evidence>
<dbReference type="CDD" id="cd03388">
    <property type="entry name" value="PAP2_SPPase1"/>
    <property type="match status" value="1"/>
</dbReference>
<accession>A0AAD4BGZ5</accession>